<dbReference type="AlphaFoldDB" id="E2NH78"/>
<accession>E2NH78</accession>
<evidence type="ECO:0000313" key="1">
    <source>
        <dbReference type="EMBL" id="EEF88713.1"/>
    </source>
</evidence>
<evidence type="ECO:0000313" key="2">
    <source>
        <dbReference type="Proteomes" id="UP000003711"/>
    </source>
</evidence>
<proteinExistence type="predicted"/>
<protein>
    <submittedName>
        <fullName evidence="1">Uncharacterized protein</fullName>
    </submittedName>
</protein>
<dbReference type="EMBL" id="ACCH01000267">
    <property type="protein sequence ID" value="EEF88713.1"/>
    <property type="molecule type" value="Genomic_DNA"/>
</dbReference>
<feature type="non-terminal residue" evidence="1">
    <location>
        <position position="59"/>
    </location>
</feature>
<reference evidence="1 2" key="2">
    <citation type="submission" date="2009-01" db="EMBL/GenBank/DDBJ databases">
        <title>Draft genome sequence of Bacteroides cellulosilyticus (DSM 14838).</title>
        <authorList>
            <person name="Sudarsanam P."/>
            <person name="Ley R."/>
            <person name="Guruge J."/>
            <person name="Turnbaugh P.J."/>
            <person name="Mahowald M."/>
            <person name="Liep D."/>
            <person name="Gordon J."/>
        </authorList>
    </citation>
    <scope>NUCLEOTIDE SEQUENCE [LARGE SCALE GENOMIC DNA]</scope>
    <source>
        <strain evidence="1 2">DSM 14838</strain>
    </source>
</reference>
<name>E2NH78_9BACE</name>
<dbReference type="HOGENOM" id="CLU_2966032_0_0_10"/>
<organism evidence="1 2">
    <name type="scientific">Bacteroides cellulosilyticus DSM 14838</name>
    <dbReference type="NCBI Taxonomy" id="537012"/>
    <lineage>
        <taxon>Bacteria</taxon>
        <taxon>Pseudomonadati</taxon>
        <taxon>Bacteroidota</taxon>
        <taxon>Bacteroidia</taxon>
        <taxon>Bacteroidales</taxon>
        <taxon>Bacteroidaceae</taxon>
        <taxon>Bacteroides</taxon>
    </lineage>
</organism>
<sequence>MTPSRANLKRLLSINIILELVLNRFMWSKVGELHVKGKGKKAKRYVNLYVNRDYKVSIL</sequence>
<dbReference type="Proteomes" id="UP000003711">
    <property type="component" value="Unassembled WGS sequence"/>
</dbReference>
<reference evidence="1 2" key="1">
    <citation type="submission" date="2008-12" db="EMBL/GenBank/DDBJ databases">
        <authorList>
            <person name="Fulton L."/>
            <person name="Clifton S."/>
            <person name="Fulton B."/>
            <person name="Xu J."/>
            <person name="Minx P."/>
            <person name="Pepin K.H."/>
            <person name="Johnson M."/>
            <person name="Bhonagiri V."/>
            <person name="Nash W.E."/>
            <person name="Mardis E.R."/>
            <person name="Wilson R.K."/>
        </authorList>
    </citation>
    <scope>NUCLEOTIDE SEQUENCE [LARGE SCALE GENOMIC DNA]</scope>
    <source>
        <strain evidence="1 2">DSM 14838</strain>
    </source>
</reference>
<comment type="caution">
    <text evidence="1">The sequence shown here is derived from an EMBL/GenBank/DDBJ whole genome shotgun (WGS) entry which is preliminary data.</text>
</comment>
<gene>
    <name evidence="1" type="ORF">BACCELL_03655</name>
</gene>